<dbReference type="EMBL" id="CP003630">
    <property type="protein sequence ID" value="AFZ21820.1"/>
    <property type="molecule type" value="Genomic_DNA"/>
</dbReference>
<evidence type="ECO:0000313" key="4">
    <source>
        <dbReference type="Proteomes" id="UP000010471"/>
    </source>
</evidence>
<dbReference type="Proteomes" id="UP000010471">
    <property type="component" value="Chromosome"/>
</dbReference>
<evidence type="ECO:0000256" key="1">
    <source>
        <dbReference type="SAM" id="MobiDB-lite"/>
    </source>
</evidence>
<sequence length="269" mass="28879">MAKRISLSLCLLAGVIIAGVPAQATITTAQTLSQPSLTAKQGTVKTVLQMAAEQLAPTPATLTVEDLPPGFTELPPKLATMLASRLELLKQELGQGNMKPENFFAFVNPKNFQIVLGFTGKLPNQSEQASFDASLEKVKQPEVQQQTLSVLQEKLKSFGQIKVTDYRSIPDLSNLANASTGMTLAMEMQGQPLRLDLAAFRRNATGALTGVIYANGEQPLVGVGDLARKLDQRIEQFSANTTPAVGEKPPLRFSPPSQQPKGSPRTGVR</sequence>
<dbReference type="KEGG" id="mic:Mic7113_6230"/>
<keyword evidence="4" id="KW-1185">Reference proteome</keyword>
<evidence type="ECO:0000313" key="3">
    <source>
        <dbReference type="EMBL" id="AFZ21820.1"/>
    </source>
</evidence>
<name>K9WN27_9CYAN</name>
<feature type="chain" id="PRO_5003937595" evidence="2">
    <location>
        <begin position="25"/>
        <end position="269"/>
    </location>
</feature>
<gene>
    <name evidence="3" type="ORF">Mic7113_6230</name>
</gene>
<dbReference type="OrthoDB" id="461858at2"/>
<protein>
    <submittedName>
        <fullName evidence="3">Uncharacterized protein</fullName>
    </submittedName>
</protein>
<dbReference type="PATRIC" id="fig|1173027.3.peg.6898"/>
<feature type="region of interest" description="Disordered" evidence="1">
    <location>
        <begin position="237"/>
        <end position="269"/>
    </location>
</feature>
<reference evidence="3 4" key="1">
    <citation type="submission" date="2012-06" db="EMBL/GenBank/DDBJ databases">
        <title>Finished chromosome of genome of Microcoleus sp. PCC 7113.</title>
        <authorList>
            <consortium name="US DOE Joint Genome Institute"/>
            <person name="Gugger M."/>
            <person name="Coursin T."/>
            <person name="Rippka R."/>
            <person name="Tandeau De Marsac N."/>
            <person name="Huntemann M."/>
            <person name="Wei C.-L."/>
            <person name="Han J."/>
            <person name="Detter J.C."/>
            <person name="Han C."/>
            <person name="Tapia R."/>
            <person name="Chen A."/>
            <person name="Kyrpides N."/>
            <person name="Mavromatis K."/>
            <person name="Markowitz V."/>
            <person name="Szeto E."/>
            <person name="Ivanova N."/>
            <person name="Pagani I."/>
            <person name="Pati A."/>
            <person name="Goodwin L."/>
            <person name="Nordberg H.P."/>
            <person name="Cantor M.N."/>
            <person name="Hua S.X."/>
            <person name="Woyke T."/>
            <person name="Kerfeld C.A."/>
        </authorList>
    </citation>
    <scope>NUCLEOTIDE SEQUENCE [LARGE SCALE GENOMIC DNA]</scope>
    <source>
        <strain evidence="3 4">PCC 7113</strain>
    </source>
</reference>
<dbReference type="AlphaFoldDB" id="K9WN27"/>
<proteinExistence type="predicted"/>
<dbReference type="RefSeq" id="WP_015185948.1">
    <property type="nucleotide sequence ID" value="NC_019738.1"/>
</dbReference>
<feature type="signal peptide" evidence="2">
    <location>
        <begin position="1"/>
        <end position="24"/>
    </location>
</feature>
<dbReference type="eggNOG" id="ENOG5032WVT">
    <property type="taxonomic scope" value="Bacteria"/>
</dbReference>
<dbReference type="HOGENOM" id="CLU_1198127_0_0_3"/>
<evidence type="ECO:0000256" key="2">
    <source>
        <dbReference type="SAM" id="SignalP"/>
    </source>
</evidence>
<organism evidence="3 4">
    <name type="scientific">Allocoleopsis franciscana PCC 7113</name>
    <dbReference type="NCBI Taxonomy" id="1173027"/>
    <lineage>
        <taxon>Bacteria</taxon>
        <taxon>Bacillati</taxon>
        <taxon>Cyanobacteriota</taxon>
        <taxon>Cyanophyceae</taxon>
        <taxon>Coleofasciculales</taxon>
        <taxon>Coleofasciculaceae</taxon>
        <taxon>Allocoleopsis</taxon>
        <taxon>Allocoleopsis franciscana</taxon>
    </lineage>
</organism>
<accession>K9WN27</accession>
<keyword evidence="2" id="KW-0732">Signal</keyword>